<evidence type="ECO:0000313" key="3">
    <source>
        <dbReference type="Proteomes" id="UP001143981"/>
    </source>
</evidence>
<accession>A0A9W7YBG6</accession>
<proteinExistence type="predicted"/>
<feature type="region of interest" description="Disordered" evidence="1">
    <location>
        <begin position="114"/>
        <end position="135"/>
    </location>
</feature>
<feature type="non-terminal residue" evidence="2">
    <location>
        <position position="135"/>
    </location>
</feature>
<sequence>PQAHLSNDLLWRIGLYGIPHAWLHTFYAYSAALIKPAFSALSRLLWLGLSSSQVDRVFDTGFELLVQAMEGASFALLGHSAKLLANALFAVVWARHDQYNTQAAEINAVQATGEDAEEQRMNAGDGAIDNAGAAQ</sequence>
<comment type="caution">
    <text evidence="2">The sequence shown here is derived from an EMBL/GenBank/DDBJ whole genome shotgun (WGS) entry which is preliminary data.</text>
</comment>
<dbReference type="Proteomes" id="UP001143981">
    <property type="component" value="Unassembled WGS sequence"/>
</dbReference>
<protein>
    <submittedName>
        <fullName evidence="2">Uncharacterized protein</fullName>
    </submittedName>
</protein>
<keyword evidence="3" id="KW-1185">Reference proteome</keyword>
<reference evidence="2" key="1">
    <citation type="submission" date="2022-07" db="EMBL/GenBank/DDBJ databases">
        <title>Phylogenomic reconstructions and comparative analyses of Kickxellomycotina fungi.</title>
        <authorList>
            <person name="Reynolds N.K."/>
            <person name="Stajich J.E."/>
            <person name="Barry K."/>
            <person name="Grigoriev I.V."/>
            <person name="Crous P."/>
            <person name="Smith M.E."/>
        </authorList>
    </citation>
    <scope>NUCLEOTIDE SEQUENCE</scope>
    <source>
        <strain evidence="2">BCRC 34381</strain>
    </source>
</reference>
<evidence type="ECO:0000256" key="1">
    <source>
        <dbReference type="SAM" id="MobiDB-lite"/>
    </source>
</evidence>
<dbReference type="AlphaFoldDB" id="A0A9W7YBG6"/>
<gene>
    <name evidence="2" type="ORF">LPJ61_004129</name>
</gene>
<feature type="compositionally biased region" description="Low complexity" evidence="1">
    <location>
        <begin position="122"/>
        <end position="135"/>
    </location>
</feature>
<evidence type="ECO:0000313" key="2">
    <source>
        <dbReference type="EMBL" id="KAJ1728261.1"/>
    </source>
</evidence>
<name>A0A9W7YBG6_9FUNG</name>
<organism evidence="2 3">
    <name type="scientific">Coemansia biformis</name>
    <dbReference type="NCBI Taxonomy" id="1286918"/>
    <lineage>
        <taxon>Eukaryota</taxon>
        <taxon>Fungi</taxon>
        <taxon>Fungi incertae sedis</taxon>
        <taxon>Zoopagomycota</taxon>
        <taxon>Kickxellomycotina</taxon>
        <taxon>Kickxellomycetes</taxon>
        <taxon>Kickxellales</taxon>
        <taxon>Kickxellaceae</taxon>
        <taxon>Coemansia</taxon>
    </lineage>
</organism>
<dbReference type="EMBL" id="JANBOI010000858">
    <property type="protein sequence ID" value="KAJ1728261.1"/>
    <property type="molecule type" value="Genomic_DNA"/>
</dbReference>